<dbReference type="InterPro" id="IPR004827">
    <property type="entry name" value="bZIP"/>
</dbReference>
<gene>
    <name evidence="4" type="ORF">OE88DRAFT_1627342</name>
</gene>
<dbReference type="CDD" id="cd14686">
    <property type="entry name" value="bZIP"/>
    <property type="match status" value="1"/>
</dbReference>
<organism evidence="4 5">
    <name type="scientific">Heliocybe sulcata</name>
    <dbReference type="NCBI Taxonomy" id="5364"/>
    <lineage>
        <taxon>Eukaryota</taxon>
        <taxon>Fungi</taxon>
        <taxon>Dikarya</taxon>
        <taxon>Basidiomycota</taxon>
        <taxon>Agaricomycotina</taxon>
        <taxon>Agaricomycetes</taxon>
        <taxon>Gloeophyllales</taxon>
        <taxon>Gloeophyllaceae</taxon>
        <taxon>Heliocybe</taxon>
    </lineage>
</organism>
<sequence>MTPSPSSSSCAGNPQSPSSERPERSRNAKAQARHRAKRKAYIEQLEQTVVKLQTIMNLSPEQVAALPPPSVRIRELEQENQRLHHELDRLRRQLEHKTLQVQQFAVDRRIAFPAVDRDESRDYKRRRMSGEGAYLVSDPDPLSMHYVDGADSIVEPDRVAPPRARVCDASFSPPSSPPFASSRCLLSRSLSSLQLGIPIRSPTAVPDARYAVRLNSLEPLRIGEYPFFICDRRTAGWMNRARELFGS</sequence>
<dbReference type="Proteomes" id="UP000305948">
    <property type="component" value="Unassembled WGS sequence"/>
</dbReference>
<dbReference type="EMBL" id="ML213508">
    <property type="protein sequence ID" value="TFK52843.1"/>
    <property type="molecule type" value="Genomic_DNA"/>
</dbReference>
<dbReference type="PROSITE" id="PS00036">
    <property type="entry name" value="BZIP_BASIC"/>
    <property type="match status" value="1"/>
</dbReference>
<dbReference type="STRING" id="5364.A0A5C3N6F4"/>
<dbReference type="OrthoDB" id="3257643at2759"/>
<dbReference type="Gene3D" id="1.20.5.170">
    <property type="match status" value="1"/>
</dbReference>
<evidence type="ECO:0000313" key="4">
    <source>
        <dbReference type="EMBL" id="TFK52843.1"/>
    </source>
</evidence>
<keyword evidence="1" id="KW-0175">Coiled coil</keyword>
<dbReference type="AlphaFoldDB" id="A0A5C3N6F4"/>
<feature type="compositionally biased region" description="Polar residues" evidence="2">
    <location>
        <begin position="1"/>
        <end position="15"/>
    </location>
</feature>
<evidence type="ECO:0000256" key="2">
    <source>
        <dbReference type="SAM" id="MobiDB-lite"/>
    </source>
</evidence>
<evidence type="ECO:0000259" key="3">
    <source>
        <dbReference type="PROSITE" id="PS00036"/>
    </source>
</evidence>
<dbReference type="GO" id="GO:0003700">
    <property type="term" value="F:DNA-binding transcription factor activity"/>
    <property type="evidence" value="ECO:0007669"/>
    <property type="project" value="InterPro"/>
</dbReference>
<proteinExistence type="predicted"/>
<feature type="coiled-coil region" evidence="1">
    <location>
        <begin position="73"/>
        <end position="100"/>
    </location>
</feature>
<accession>A0A5C3N6F4</accession>
<evidence type="ECO:0000313" key="5">
    <source>
        <dbReference type="Proteomes" id="UP000305948"/>
    </source>
</evidence>
<feature type="region of interest" description="Disordered" evidence="2">
    <location>
        <begin position="1"/>
        <end position="38"/>
    </location>
</feature>
<name>A0A5C3N6F4_9AGAM</name>
<reference evidence="4 5" key="1">
    <citation type="journal article" date="2019" name="Nat. Ecol. Evol.">
        <title>Megaphylogeny resolves global patterns of mushroom evolution.</title>
        <authorList>
            <person name="Varga T."/>
            <person name="Krizsan K."/>
            <person name="Foldi C."/>
            <person name="Dima B."/>
            <person name="Sanchez-Garcia M."/>
            <person name="Sanchez-Ramirez S."/>
            <person name="Szollosi G.J."/>
            <person name="Szarkandi J.G."/>
            <person name="Papp V."/>
            <person name="Albert L."/>
            <person name="Andreopoulos W."/>
            <person name="Angelini C."/>
            <person name="Antonin V."/>
            <person name="Barry K.W."/>
            <person name="Bougher N.L."/>
            <person name="Buchanan P."/>
            <person name="Buyck B."/>
            <person name="Bense V."/>
            <person name="Catcheside P."/>
            <person name="Chovatia M."/>
            <person name="Cooper J."/>
            <person name="Damon W."/>
            <person name="Desjardin D."/>
            <person name="Finy P."/>
            <person name="Geml J."/>
            <person name="Haridas S."/>
            <person name="Hughes K."/>
            <person name="Justo A."/>
            <person name="Karasinski D."/>
            <person name="Kautmanova I."/>
            <person name="Kiss B."/>
            <person name="Kocsube S."/>
            <person name="Kotiranta H."/>
            <person name="LaButti K.M."/>
            <person name="Lechner B.E."/>
            <person name="Liimatainen K."/>
            <person name="Lipzen A."/>
            <person name="Lukacs Z."/>
            <person name="Mihaltcheva S."/>
            <person name="Morgado L.N."/>
            <person name="Niskanen T."/>
            <person name="Noordeloos M.E."/>
            <person name="Ohm R.A."/>
            <person name="Ortiz-Santana B."/>
            <person name="Ovrebo C."/>
            <person name="Racz N."/>
            <person name="Riley R."/>
            <person name="Savchenko A."/>
            <person name="Shiryaev A."/>
            <person name="Soop K."/>
            <person name="Spirin V."/>
            <person name="Szebenyi C."/>
            <person name="Tomsovsky M."/>
            <person name="Tulloss R.E."/>
            <person name="Uehling J."/>
            <person name="Grigoriev I.V."/>
            <person name="Vagvolgyi C."/>
            <person name="Papp T."/>
            <person name="Martin F.M."/>
            <person name="Miettinen O."/>
            <person name="Hibbett D.S."/>
            <person name="Nagy L.G."/>
        </authorList>
    </citation>
    <scope>NUCLEOTIDE SEQUENCE [LARGE SCALE GENOMIC DNA]</scope>
    <source>
        <strain evidence="4 5">OMC1185</strain>
    </source>
</reference>
<evidence type="ECO:0000256" key="1">
    <source>
        <dbReference type="SAM" id="Coils"/>
    </source>
</evidence>
<protein>
    <recommendedName>
        <fullName evidence="3">BZIP domain-containing protein</fullName>
    </recommendedName>
</protein>
<keyword evidence="5" id="KW-1185">Reference proteome</keyword>
<feature type="domain" description="BZIP" evidence="3">
    <location>
        <begin position="24"/>
        <end position="37"/>
    </location>
</feature>